<dbReference type="Pfam" id="PF13331">
    <property type="entry name" value="DUF4093"/>
    <property type="match status" value="1"/>
</dbReference>
<dbReference type="SUPFAM" id="SSF110455">
    <property type="entry name" value="Toprim domain"/>
    <property type="match status" value="1"/>
</dbReference>
<comment type="function">
    <text evidence="11">Required for correct processing of both the 5' and 3' ends of 5S rRNA precursor. Cleaves both sides of a double-stranded region yielding mature 5S rRNA in one step.</text>
</comment>
<dbReference type="InterPro" id="IPR004466">
    <property type="entry name" value="RNase_M5"/>
</dbReference>
<dbReference type="Pfam" id="PF01751">
    <property type="entry name" value="Toprim"/>
    <property type="match status" value="1"/>
</dbReference>
<dbReference type="GO" id="GO:0019843">
    <property type="term" value="F:rRNA binding"/>
    <property type="evidence" value="ECO:0007669"/>
    <property type="project" value="UniProtKB-KW"/>
</dbReference>
<comment type="subcellular location">
    <subcellularLocation>
        <location evidence="11">Cytoplasm</location>
    </subcellularLocation>
</comment>
<evidence type="ECO:0000256" key="11">
    <source>
        <dbReference type="HAMAP-Rule" id="MF_01469"/>
    </source>
</evidence>
<keyword evidence="1 11" id="KW-0963">Cytoplasm</keyword>
<keyword evidence="8 11" id="KW-0378">Hydrolase</keyword>
<sequence length="192" mass="21279">MKDKIKEVIVVEGRDDTKRLHEVLAADTIETNGAAIDQVVLNQIALAQEKRGVIVLTDPDVPGERIRHLIADAVPGVKQAFLPAKQAQPTQQHGSLGVEHASDQAILAALANLYTTATAATPVLISRQDLWRARLVVDEHAQQRRHRLGDLLHIGYPNGKQLYKRLQLFRITLATFKQAVAQVDREEALNDK</sequence>
<dbReference type="GO" id="GO:0005737">
    <property type="term" value="C:cytoplasm"/>
    <property type="evidence" value="ECO:0007669"/>
    <property type="project" value="UniProtKB-SubCell"/>
</dbReference>
<evidence type="ECO:0000256" key="10">
    <source>
        <dbReference type="ARBA" id="ARBA00022884"/>
    </source>
</evidence>
<evidence type="ECO:0000313" key="14">
    <source>
        <dbReference type="EMBL" id="KRM99342.1"/>
    </source>
</evidence>
<dbReference type="EMBL" id="AYYI01000015">
    <property type="protein sequence ID" value="KRM99342.1"/>
    <property type="molecule type" value="Genomic_DNA"/>
</dbReference>
<dbReference type="GO" id="GO:0043822">
    <property type="term" value="F:ribonuclease M5 activity"/>
    <property type="evidence" value="ECO:0007669"/>
    <property type="project" value="UniProtKB-UniRule"/>
</dbReference>
<accession>A0A0R2D5E4</accession>
<evidence type="ECO:0000256" key="12">
    <source>
        <dbReference type="NCBIfam" id="TIGR00334"/>
    </source>
</evidence>
<dbReference type="InterPro" id="IPR006171">
    <property type="entry name" value="TOPRIM_dom"/>
</dbReference>
<comment type="similarity">
    <text evidence="11">Belongs to the ribonuclease M5 family.</text>
</comment>
<dbReference type="Proteomes" id="UP000051638">
    <property type="component" value="Unassembled WGS sequence"/>
</dbReference>
<keyword evidence="5" id="KW-0479">Metal-binding</keyword>
<comment type="caution">
    <text evidence="14">The sequence shown here is derived from an EMBL/GenBank/DDBJ whole genome shotgun (WGS) entry which is preliminary data.</text>
</comment>
<proteinExistence type="inferred from homology"/>
<dbReference type="AlphaFoldDB" id="A0A0R2D5E4"/>
<dbReference type="SMART" id="SM00493">
    <property type="entry name" value="TOPRIM"/>
    <property type="match status" value="1"/>
</dbReference>
<keyword evidence="10 11" id="KW-0694">RNA-binding</keyword>
<evidence type="ECO:0000256" key="1">
    <source>
        <dbReference type="ARBA" id="ARBA00022490"/>
    </source>
</evidence>
<evidence type="ECO:0000256" key="4">
    <source>
        <dbReference type="ARBA" id="ARBA00022722"/>
    </source>
</evidence>
<dbReference type="PANTHER" id="PTHR39156">
    <property type="entry name" value="RIBONUCLEASE M5"/>
    <property type="match status" value="1"/>
</dbReference>
<keyword evidence="2 11" id="KW-0690">Ribosome biogenesis</keyword>
<dbReference type="InterPro" id="IPR034141">
    <property type="entry name" value="TOPRIM_RNase_M5-like"/>
</dbReference>
<dbReference type="PANTHER" id="PTHR39156:SF1">
    <property type="entry name" value="RIBONUCLEASE M5"/>
    <property type="match status" value="1"/>
</dbReference>
<keyword evidence="6 11" id="KW-0699">rRNA-binding</keyword>
<evidence type="ECO:0000256" key="5">
    <source>
        <dbReference type="ARBA" id="ARBA00022723"/>
    </source>
</evidence>
<gene>
    <name evidence="11" type="primary">rnmV</name>
    <name evidence="14" type="ORF">FC24_GL000305</name>
</gene>
<evidence type="ECO:0000256" key="8">
    <source>
        <dbReference type="ARBA" id="ARBA00022801"/>
    </source>
</evidence>
<keyword evidence="9" id="KW-0460">Magnesium</keyword>
<protein>
    <recommendedName>
        <fullName evidence="11 12">Ribonuclease M5</fullName>
        <ecNumber evidence="11 12">3.1.26.8</ecNumber>
    </recommendedName>
    <alternativeName>
        <fullName evidence="11">RNase M5</fullName>
    </alternativeName>
    <alternativeName>
        <fullName evidence="11">Ribosomal RNA terminal maturase M5</fullName>
    </alternativeName>
</protein>
<dbReference type="Gene3D" id="3.40.1360.10">
    <property type="match status" value="1"/>
</dbReference>
<name>A0A0R2D5E4_9LACO</name>
<dbReference type="HAMAP" id="MF_01469">
    <property type="entry name" value="RNase_M5"/>
    <property type="match status" value="1"/>
</dbReference>
<evidence type="ECO:0000256" key="2">
    <source>
        <dbReference type="ARBA" id="ARBA00022517"/>
    </source>
</evidence>
<evidence type="ECO:0000313" key="15">
    <source>
        <dbReference type="Proteomes" id="UP000051638"/>
    </source>
</evidence>
<dbReference type="CDD" id="cd01027">
    <property type="entry name" value="TOPRIM_RNase_M5_like"/>
    <property type="match status" value="1"/>
</dbReference>
<keyword evidence="7 11" id="KW-0255">Endonuclease</keyword>
<dbReference type="NCBIfam" id="TIGR00334">
    <property type="entry name" value="5S_RNA_mat_M5"/>
    <property type="match status" value="1"/>
</dbReference>
<dbReference type="GO" id="GO:0046872">
    <property type="term" value="F:metal ion binding"/>
    <property type="evidence" value="ECO:0007669"/>
    <property type="project" value="UniProtKB-KW"/>
</dbReference>
<reference evidence="14 15" key="1">
    <citation type="journal article" date="2015" name="Genome Announc.">
        <title>Expanding the biotechnology potential of lactobacilli through comparative genomics of 213 strains and associated genera.</title>
        <authorList>
            <person name="Sun Z."/>
            <person name="Harris H.M."/>
            <person name="McCann A."/>
            <person name="Guo C."/>
            <person name="Argimon S."/>
            <person name="Zhang W."/>
            <person name="Yang X."/>
            <person name="Jeffery I.B."/>
            <person name="Cooney J.C."/>
            <person name="Kagawa T.F."/>
            <person name="Liu W."/>
            <person name="Song Y."/>
            <person name="Salvetti E."/>
            <person name="Wrobel A."/>
            <person name="Rasinkangas P."/>
            <person name="Parkhill J."/>
            <person name="Rea M.C."/>
            <person name="O'Sullivan O."/>
            <person name="Ritari J."/>
            <person name="Douillard F.P."/>
            <person name="Paul Ross R."/>
            <person name="Yang R."/>
            <person name="Briner A.E."/>
            <person name="Felis G.E."/>
            <person name="de Vos W.M."/>
            <person name="Barrangou R."/>
            <person name="Klaenhammer T.R."/>
            <person name="Caufield P.W."/>
            <person name="Cui Y."/>
            <person name="Zhang H."/>
            <person name="O'Toole P.W."/>
        </authorList>
    </citation>
    <scope>NUCLEOTIDE SEQUENCE [LARGE SCALE GENOMIC DNA]</scope>
    <source>
        <strain evidence="14 15">DSM 20253</strain>
    </source>
</reference>
<dbReference type="GO" id="GO:0006364">
    <property type="term" value="P:rRNA processing"/>
    <property type="evidence" value="ECO:0007669"/>
    <property type="project" value="UniProtKB-UniRule"/>
</dbReference>
<dbReference type="FunFam" id="3.40.1360.10:FF:000006">
    <property type="entry name" value="Ribonuclease M5"/>
    <property type="match status" value="1"/>
</dbReference>
<dbReference type="PROSITE" id="PS50880">
    <property type="entry name" value="TOPRIM"/>
    <property type="match status" value="1"/>
</dbReference>
<evidence type="ECO:0000256" key="6">
    <source>
        <dbReference type="ARBA" id="ARBA00022730"/>
    </source>
</evidence>
<evidence type="ECO:0000256" key="7">
    <source>
        <dbReference type="ARBA" id="ARBA00022759"/>
    </source>
</evidence>
<evidence type="ECO:0000256" key="3">
    <source>
        <dbReference type="ARBA" id="ARBA00022552"/>
    </source>
</evidence>
<comment type="catalytic activity">
    <reaction evidence="11">
        <text>Endonucleolytic cleavage of RNA, removing 21 and 42 nucleotides, respectively, from the 5'- and 3'-termini of a 5S-rRNA precursor.</text>
        <dbReference type="EC" id="3.1.26.8"/>
    </reaction>
</comment>
<feature type="domain" description="Toprim" evidence="13">
    <location>
        <begin position="6"/>
        <end position="89"/>
    </location>
</feature>
<dbReference type="STRING" id="1423796.FC24_GL000305"/>
<keyword evidence="4 11" id="KW-0540">Nuclease</keyword>
<dbReference type="InterPro" id="IPR025156">
    <property type="entry name" value="RNase_M5_C"/>
</dbReference>
<dbReference type="EC" id="3.1.26.8" evidence="11 12"/>
<dbReference type="PATRIC" id="fig|1423796.3.peg.317"/>
<evidence type="ECO:0000259" key="13">
    <source>
        <dbReference type="PROSITE" id="PS50880"/>
    </source>
</evidence>
<keyword evidence="3 11" id="KW-0698">rRNA processing</keyword>
<dbReference type="OrthoDB" id="9791329at2"/>
<evidence type="ECO:0000256" key="9">
    <source>
        <dbReference type="ARBA" id="ARBA00022842"/>
    </source>
</evidence>
<organism evidence="14 15">
    <name type="scientific">Loigolactobacillus rennini DSM 20253</name>
    <dbReference type="NCBI Taxonomy" id="1423796"/>
    <lineage>
        <taxon>Bacteria</taxon>
        <taxon>Bacillati</taxon>
        <taxon>Bacillota</taxon>
        <taxon>Bacilli</taxon>
        <taxon>Lactobacillales</taxon>
        <taxon>Lactobacillaceae</taxon>
        <taxon>Loigolactobacillus</taxon>
    </lineage>
</organism>
<keyword evidence="15" id="KW-1185">Reference proteome</keyword>